<dbReference type="AlphaFoldDB" id="A0A059FQF6"/>
<feature type="compositionally biased region" description="Basic and acidic residues" evidence="1">
    <location>
        <begin position="15"/>
        <end position="58"/>
    </location>
</feature>
<gene>
    <name evidence="2" type="ORF">HJO_07827</name>
</gene>
<comment type="caution">
    <text evidence="2">The sequence shown here is derived from an EMBL/GenBank/DDBJ whole genome shotgun (WGS) entry which is preliminary data.</text>
</comment>
<evidence type="ECO:0000313" key="3">
    <source>
        <dbReference type="Proteomes" id="UP000025171"/>
    </source>
</evidence>
<dbReference type="OrthoDB" id="7192657at2"/>
<dbReference type="STRING" id="1280950.HJO_07827"/>
<sequence>MTTPINLNKARKAKARAEKTQKASENRAKFGRTKSERQMAEARAEKLARLTEGHRLEPGPDDQG</sequence>
<accession>A0A059FQF6</accession>
<dbReference type="eggNOG" id="ENOG50339KS">
    <property type="taxonomic scope" value="Bacteria"/>
</dbReference>
<dbReference type="RefSeq" id="WP_035615764.1">
    <property type="nucleotide sequence ID" value="NZ_ARYK01000003.1"/>
</dbReference>
<name>A0A059FQF6_9PROT</name>
<keyword evidence="3" id="KW-1185">Reference proteome</keyword>
<organism evidence="2 3">
    <name type="scientific">Hyphomonas johnsonii MHS-2</name>
    <dbReference type="NCBI Taxonomy" id="1280950"/>
    <lineage>
        <taxon>Bacteria</taxon>
        <taxon>Pseudomonadati</taxon>
        <taxon>Pseudomonadota</taxon>
        <taxon>Alphaproteobacteria</taxon>
        <taxon>Hyphomonadales</taxon>
        <taxon>Hyphomonadaceae</taxon>
        <taxon>Hyphomonas</taxon>
    </lineage>
</organism>
<reference evidence="2 3" key="1">
    <citation type="journal article" date="2014" name="Antonie Van Leeuwenhoek">
        <title>Hyphomonas beringensis sp. nov. and Hyphomonas chukchiensis sp. nov., isolated from surface seawater of the Bering Sea and Chukchi Sea.</title>
        <authorList>
            <person name="Li C."/>
            <person name="Lai Q."/>
            <person name="Li G."/>
            <person name="Dong C."/>
            <person name="Wang J."/>
            <person name="Liao Y."/>
            <person name="Shao Z."/>
        </authorList>
    </citation>
    <scope>NUCLEOTIDE SEQUENCE [LARGE SCALE GENOMIC DNA]</scope>
    <source>
        <strain evidence="2 3">MHS-2</strain>
    </source>
</reference>
<evidence type="ECO:0000313" key="2">
    <source>
        <dbReference type="EMBL" id="KCZ92847.1"/>
    </source>
</evidence>
<proteinExistence type="predicted"/>
<dbReference type="InterPro" id="IPR025227">
    <property type="entry name" value="DUF4169"/>
</dbReference>
<feature type="region of interest" description="Disordered" evidence="1">
    <location>
        <begin position="1"/>
        <end position="64"/>
    </location>
</feature>
<protein>
    <submittedName>
        <fullName evidence="2">Uncharacterized protein</fullName>
    </submittedName>
</protein>
<evidence type="ECO:0000256" key="1">
    <source>
        <dbReference type="SAM" id="MobiDB-lite"/>
    </source>
</evidence>
<dbReference type="Pfam" id="PF13770">
    <property type="entry name" value="DUF4169"/>
    <property type="match status" value="1"/>
</dbReference>
<dbReference type="PATRIC" id="fig|1280950.3.peg.1568"/>
<dbReference type="EMBL" id="ARYK01000003">
    <property type="protein sequence ID" value="KCZ92847.1"/>
    <property type="molecule type" value="Genomic_DNA"/>
</dbReference>
<dbReference type="Proteomes" id="UP000025171">
    <property type="component" value="Unassembled WGS sequence"/>
</dbReference>